<dbReference type="PANTHER" id="PTHR43463:SF1">
    <property type="entry name" value="NICOTINATE-NUCLEOTIDE--DIMETHYLBENZIMIDAZOLE PHOSPHORIBOSYLTRANSFERASE"/>
    <property type="match status" value="1"/>
</dbReference>
<dbReference type="PANTHER" id="PTHR43463">
    <property type="entry name" value="NICOTINATE-NUCLEOTIDE--DIMETHYLBENZIMIDAZOLE PHOSPHORIBOSYLTRANSFERASE"/>
    <property type="match status" value="1"/>
</dbReference>
<dbReference type="Pfam" id="PF02277">
    <property type="entry name" value="DBI_PRT"/>
    <property type="match status" value="1"/>
</dbReference>
<sequence>KEVTLQMVQNFIRGGAGINVLARHVGARVVVVDMGVAEEFRIQSSGARSKKIGYGTKNMTNGPAMTREEAMKSIEAGIGLFEEEFKNGIDILGLGDMGIGNTTPSSAYLAII</sequence>
<evidence type="ECO:0008006" key="2">
    <source>
        <dbReference type="Google" id="ProtNLM"/>
    </source>
</evidence>
<protein>
    <recommendedName>
        <fullName evidence="2">Nicotinate-nucleotide--dimethylbenzimidazole phosphoribosyltransferase</fullName>
    </recommendedName>
</protein>
<organism evidence="1">
    <name type="scientific">marine sediment metagenome</name>
    <dbReference type="NCBI Taxonomy" id="412755"/>
    <lineage>
        <taxon>unclassified sequences</taxon>
        <taxon>metagenomes</taxon>
        <taxon>ecological metagenomes</taxon>
    </lineage>
</organism>
<dbReference type="Gene3D" id="3.40.50.10210">
    <property type="match status" value="1"/>
</dbReference>
<accession>X1PQH8</accession>
<dbReference type="SUPFAM" id="SSF52733">
    <property type="entry name" value="Nicotinate mononucleotide:5,6-dimethylbenzimidazole phosphoribosyltransferase (CobT)"/>
    <property type="match status" value="1"/>
</dbReference>
<name>X1PQH8_9ZZZZ</name>
<dbReference type="InterPro" id="IPR003200">
    <property type="entry name" value="Nict_dMeBzImd_PRibTrfase"/>
</dbReference>
<proteinExistence type="predicted"/>
<comment type="caution">
    <text evidence="1">The sequence shown here is derived from an EMBL/GenBank/DDBJ whole genome shotgun (WGS) entry which is preliminary data.</text>
</comment>
<dbReference type="InterPro" id="IPR036087">
    <property type="entry name" value="Nict_dMeBzImd_PRibTrfase_sf"/>
</dbReference>
<dbReference type="GO" id="GO:0008939">
    <property type="term" value="F:nicotinate-nucleotide-dimethylbenzimidazole phosphoribosyltransferase activity"/>
    <property type="evidence" value="ECO:0007669"/>
    <property type="project" value="InterPro"/>
</dbReference>
<dbReference type="EMBL" id="BARV01023836">
    <property type="protein sequence ID" value="GAI41345.1"/>
    <property type="molecule type" value="Genomic_DNA"/>
</dbReference>
<reference evidence="1" key="1">
    <citation type="journal article" date="2014" name="Front. Microbiol.">
        <title>High frequency of phylogenetically diverse reductive dehalogenase-homologous genes in deep subseafloor sedimentary metagenomes.</title>
        <authorList>
            <person name="Kawai M."/>
            <person name="Futagami T."/>
            <person name="Toyoda A."/>
            <person name="Takaki Y."/>
            <person name="Nishi S."/>
            <person name="Hori S."/>
            <person name="Arai W."/>
            <person name="Tsubouchi T."/>
            <person name="Morono Y."/>
            <person name="Uchiyama I."/>
            <person name="Ito T."/>
            <person name="Fujiyama A."/>
            <person name="Inagaki F."/>
            <person name="Takami H."/>
        </authorList>
    </citation>
    <scope>NUCLEOTIDE SEQUENCE</scope>
    <source>
        <strain evidence="1">Expedition CK06-06</strain>
    </source>
</reference>
<dbReference type="AlphaFoldDB" id="X1PQH8"/>
<evidence type="ECO:0000313" key="1">
    <source>
        <dbReference type="EMBL" id="GAI41345.1"/>
    </source>
</evidence>
<feature type="non-terminal residue" evidence="1">
    <location>
        <position position="1"/>
    </location>
</feature>
<gene>
    <name evidence="1" type="ORF">S06H3_39032</name>
</gene>